<evidence type="ECO:0000256" key="8">
    <source>
        <dbReference type="ARBA" id="ARBA00035585"/>
    </source>
</evidence>
<keyword evidence="3 10" id="KW-0812">Transmembrane</keyword>
<dbReference type="EMBL" id="JAQOTG010000007">
    <property type="protein sequence ID" value="MDE8564066.1"/>
    <property type="molecule type" value="Genomic_DNA"/>
</dbReference>
<keyword evidence="6 10" id="KW-0407">Ion channel</keyword>
<evidence type="ECO:0000256" key="5">
    <source>
        <dbReference type="ARBA" id="ARBA00023136"/>
    </source>
</evidence>
<protein>
    <recommendedName>
        <fullName evidence="10">Fluoride-specific ion channel FluC</fullName>
    </recommendedName>
</protein>
<dbReference type="GO" id="GO:0005886">
    <property type="term" value="C:plasma membrane"/>
    <property type="evidence" value="ECO:0007669"/>
    <property type="project" value="UniProtKB-SubCell"/>
</dbReference>
<dbReference type="InterPro" id="IPR003691">
    <property type="entry name" value="FluC"/>
</dbReference>
<comment type="catalytic activity">
    <reaction evidence="8">
        <text>fluoride(in) = fluoride(out)</text>
        <dbReference type="Rhea" id="RHEA:76159"/>
        <dbReference type="ChEBI" id="CHEBI:17051"/>
    </reaction>
    <physiologicalReaction direction="left-to-right" evidence="8">
        <dbReference type="Rhea" id="RHEA:76160"/>
    </physiologicalReaction>
</comment>
<evidence type="ECO:0000313" key="12">
    <source>
        <dbReference type="EMBL" id="MED5051541.1"/>
    </source>
</evidence>
<feature type="transmembrane region" description="Helical" evidence="10">
    <location>
        <begin position="34"/>
        <end position="55"/>
    </location>
</feature>
<evidence type="ECO:0000256" key="10">
    <source>
        <dbReference type="HAMAP-Rule" id="MF_00454"/>
    </source>
</evidence>
<evidence type="ECO:0000313" key="14">
    <source>
        <dbReference type="Proteomes" id="UP001339962"/>
    </source>
</evidence>
<gene>
    <name evidence="10 12" type="primary">crcB</name>
    <name evidence="10" type="synonym">fluC</name>
    <name evidence="12" type="ORF">P9850_06655</name>
    <name evidence="11" type="ORF">PNH38_09210</name>
</gene>
<comment type="caution">
    <text evidence="12">The sequence shown here is derived from an EMBL/GenBank/DDBJ whole genome shotgun (WGS) entry which is preliminary data.</text>
</comment>
<evidence type="ECO:0000256" key="4">
    <source>
        <dbReference type="ARBA" id="ARBA00022989"/>
    </source>
</evidence>
<keyword evidence="2 10" id="KW-1003">Cell membrane</keyword>
<comment type="function">
    <text evidence="9 10">Fluoride-specific ion channel. Important for reducing fluoride concentration in the cell, thus reducing its toxicity.</text>
</comment>
<proteinExistence type="inferred from homology"/>
<keyword evidence="4 10" id="KW-1133">Transmembrane helix</keyword>
<evidence type="ECO:0000256" key="2">
    <source>
        <dbReference type="ARBA" id="ARBA00022475"/>
    </source>
</evidence>
<dbReference type="Proteomes" id="UP001213979">
    <property type="component" value="Unassembled WGS sequence"/>
</dbReference>
<comment type="activity regulation">
    <text evidence="10">Na(+) is not transported, but it plays an essential structural role and its presence is essential for fluoride channel function.</text>
</comment>
<feature type="transmembrane region" description="Helical" evidence="10">
    <location>
        <begin position="95"/>
        <end position="117"/>
    </location>
</feature>
<reference evidence="11 13" key="1">
    <citation type="submission" date="2023-01" db="EMBL/GenBank/DDBJ databases">
        <title>Genome-based reclassification of Anoxybacillus geothermalis as a later heterotypic synonym of Anoxybacillus rupiensis.</title>
        <authorList>
            <person name="Inan Bektas K."/>
            <person name="Canakci S."/>
            <person name="Belduz A.A."/>
            <person name="Guler H.H."/>
        </authorList>
    </citation>
    <scope>NUCLEOTIDE SEQUENCE [LARGE SCALE GENOMIC DNA]</scope>
    <source>
        <strain evidence="11 13">DSM 17127</strain>
    </source>
</reference>
<keyword evidence="5 10" id="KW-0472">Membrane</keyword>
<evidence type="ECO:0000256" key="3">
    <source>
        <dbReference type="ARBA" id="ARBA00022692"/>
    </source>
</evidence>
<comment type="similarity">
    <text evidence="7 10">Belongs to the fluoride channel Fluc/FEX (TC 1.A.43) family.</text>
</comment>
<feature type="transmembrane region" description="Helical" evidence="10">
    <location>
        <begin position="7"/>
        <end position="28"/>
    </location>
</feature>
<dbReference type="NCBIfam" id="TIGR00494">
    <property type="entry name" value="crcB"/>
    <property type="match status" value="1"/>
</dbReference>
<dbReference type="Proteomes" id="UP001339962">
    <property type="component" value="Unassembled WGS sequence"/>
</dbReference>
<evidence type="ECO:0000256" key="6">
    <source>
        <dbReference type="ARBA" id="ARBA00023303"/>
    </source>
</evidence>
<dbReference type="AlphaFoldDB" id="A0ABD5IVW7"/>
<sequence>MIYIVVGIAGMIGALSRYYLGLFVDIWWHHPFPFATLSINLIGCFAISWITMYLARLHRLPSELITAINTGFIGSFTTFSTFSVESVRLLQQSEWAIALSYIFSSLAGGLAMSWLGAQTGNFLFVKSTQKHRFEGEKK</sequence>
<dbReference type="PANTHER" id="PTHR28259:SF1">
    <property type="entry name" value="FLUORIDE EXPORT PROTEIN 1-RELATED"/>
    <property type="match status" value="1"/>
</dbReference>
<dbReference type="GO" id="GO:0140114">
    <property type="term" value="P:cellular detoxification of fluoride"/>
    <property type="evidence" value="ECO:0007669"/>
    <property type="project" value="UniProtKB-UniRule"/>
</dbReference>
<evidence type="ECO:0000313" key="11">
    <source>
        <dbReference type="EMBL" id="MDE8564066.1"/>
    </source>
</evidence>
<dbReference type="Pfam" id="PF02537">
    <property type="entry name" value="CRCB"/>
    <property type="match status" value="1"/>
</dbReference>
<keyword evidence="10" id="KW-0813">Transport</keyword>
<evidence type="ECO:0000256" key="1">
    <source>
        <dbReference type="ARBA" id="ARBA00004651"/>
    </source>
</evidence>
<comment type="subcellular location">
    <subcellularLocation>
        <location evidence="1 10">Cell membrane</location>
        <topology evidence="1 10">Multi-pass membrane protein</topology>
    </subcellularLocation>
</comment>
<dbReference type="RefSeq" id="WP_044743507.1">
    <property type="nucleotide sequence ID" value="NZ_JACIDF010000001.1"/>
</dbReference>
<evidence type="ECO:0000256" key="9">
    <source>
        <dbReference type="ARBA" id="ARBA00049940"/>
    </source>
</evidence>
<dbReference type="GO" id="GO:0046872">
    <property type="term" value="F:metal ion binding"/>
    <property type="evidence" value="ECO:0007669"/>
    <property type="project" value="UniProtKB-KW"/>
</dbReference>
<feature type="transmembrane region" description="Helical" evidence="10">
    <location>
        <begin position="64"/>
        <end position="83"/>
    </location>
</feature>
<evidence type="ECO:0000256" key="7">
    <source>
        <dbReference type="ARBA" id="ARBA00035120"/>
    </source>
</evidence>
<keyword evidence="10" id="KW-0915">Sodium</keyword>
<dbReference type="GO" id="GO:0062054">
    <property type="term" value="F:fluoride channel activity"/>
    <property type="evidence" value="ECO:0007669"/>
    <property type="project" value="UniProtKB-UniRule"/>
</dbReference>
<dbReference type="PANTHER" id="PTHR28259">
    <property type="entry name" value="FLUORIDE EXPORT PROTEIN 1-RELATED"/>
    <property type="match status" value="1"/>
</dbReference>
<feature type="binding site" evidence="10">
    <location>
        <position position="74"/>
    </location>
    <ligand>
        <name>Na(+)</name>
        <dbReference type="ChEBI" id="CHEBI:29101"/>
        <note>structural</note>
    </ligand>
</feature>
<reference evidence="12 14" key="2">
    <citation type="submission" date="2023-03" db="EMBL/GenBank/DDBJ databases">
        <title>Bacillus Genome Sequencing.</title>
        <authorList>
            <person name="Dunlap C."/>
        </authorList>
    </citation>
    <scope>NUCLEOTIDE SEQUENCE [LARGE SCALE GENOMIC DNA]</scope>
    <source>
        <strain evidence="12 14">NRS-38</strain>
    </source>
</reference>
<organism evidence="12 14">
    <name type="scientific">Anoxybacteroides rupiense</name>
    <dbReference type="NCBI Taxonomy" id="311460"/>
    <lineage>
        <taxon>Bacteria</taxon>
        <taxon>Bacillati</taxon>
        <taxon>Bacillota</taxon>
        <taxon>Bacilli</taxon>
        <taxon>Bacillales</taxon>
        <taxon>Anoxybacillaceae</taxon>
        <taxon>Anoxybacteroides</taxon>
    </lineage>
</organism>
<dbReference type="EMBL" id="JARTLI010000007">
    <property type="protein sequence ID" value="MED5051541.1"/>
    <property type="molecule type" value="Genomic_DNA"/>
</dbReference>
<keyword evidence="13" id="KW-1185">Reference proteome</keyword>
<dbReference type="HAMAP" id="MF_00454">
    <property type="entry name" value="FluC"/>
    <property type="match status" value="1"/>
</dbReference>
<keyword evidence="10" id="KW-0479">Metal-binding</keyword>
<accession>A0ABD5IVW7</accession>
<feature type="binding site" evidence="10">
    <location>
        <position position="77"/>
    </location>
    <ligand>
        <name>Na(+)</name>
        <dbReference type="ChEBI" id="CHEBI:29101"/>
        <note>structural</note>
    </ligand>
</feature>
<keyword evidence="10" id="KW-0406">Ion transport</keyword>
<name>A0ABD5IVW7_9BACL</name>
<evidence type="ECO:0000313" key="13">
    <source>
        <dbReference type="Proteomes" id="UP001213979"/>
    </source>
</evidence>